<dbReference type="GO" id="GO:0009116">
    <property type="term" value="P:nucleoside metabolic process"/>
    <property type="evidence" value="ECO:0007669"/>
    <property type="project" value="InterPro"/>
</dbReference>
<feature type="binding site" evidence="7">
    <location>
        <position position="33"/>
    </location>
    <ligand>
        <name>phosphate</name>
        <dbReference type="ChEBI" id="CHEBI:43474"/>
    </ligand>
</feature>
<evidence type="ECO:0000256" key="4">
    <source>
        <dbReference type="ARBA" id="ARBA00022676"/>
    </source>
</evidence>
<comment type="pathway">
    <text evidence="1 6">Purine metabolism; purine nucleoside salvage.</text>
</comment>
<evidence type="ECO:0000256" key="6">
    <source>
        <dbReference type="PIRNR" id="PIRNR000477"/>
    </source>
</evidence>
<keyword evidence="5 6" id="KW-0808">Transferase</keyword>
<sequence length="275" mass="29966">MEASDYFSKIDSALSYIRQQTAVIPEVGIILGSGLGNFTDRISVTNEISYSDIPFFPTTTVEGHSGKFVFGTFQGKAIVAMSGRFHFYEGYSMKEVTLPVRILKLLGISLLIVSNAAGGINPDYRVGDLMVINDHIDKFPENPLRGPNDDRLGVRFPDMSEPYTLDLVDKAMNMGKSLGLSIHQGVYLGILGPKLETKAEIHYLHTVGADAVGMSTVPEVIVARHMDLKVFAVSAITNLCSPNDNVIFTHDNVVEAAKKAETAMSLLIENILKGN</sequence>
<dbReference type="PANTHER" id="PTHR11904">
    <property type="entry name" value="METHYLTHIOADENOSINE/PURINE NUCLEOSIDE PHOSPHORYLASE"/>
    <property type="match status" value="1"/>
</dbReference>
<name>A0A074L3Q6_9BACT</name>
<feature type="binding site" evidence="7">
    <location>
        <position position="238"/>
    </location>
    <ligand>
        <name>a purine D-ribonucleoside</name>
        <dbReference type="ChEBI" id="CHEBI:142355"/>
    </ligand>
</feature>
<dbReference type="InterPro" id="IPR011268">
    <property type="entry name" value="Purine_phosphorylase"/>
</dbReference>
<dbReference type="Pfam" id="PF01048">
    <property type="entry name" value="PNP_UDP_1"/>
    <property type="match status" value="1"/>
</dbReference>
<reference evidence="9 10" key="1">
    <citation type="submission" date="2014-04" db="EMBL/GenBank/DDBJ databases">
        <title>Characterization and application of a salt tolerant electro-active bacterium.</title>
        <authorList>
            <person name="Yang L."/>
            <person name="Wei S."/>
            <person name="Tay Q.X.M."/>
        </authorList>
    </citation>
    <scope>NUCLEOTIDE SEQUENCE [LARGE SCALE GENOMIC DNA]</scope>
    <source>
        <strain evidence="9 10">LY1</strain>
    </source>
</reference>
<evidence type="ECO:0000256" key="7">
    <source>
        <dbReference type="PIRSR" id="PIRSR000477-2"/>
    </source>
</evidence>
<keyword evidence="10" id="KW-1185">Reference proteome</keyword>
<organism evidence="9 10">
    <name type="scientific">Anditalea andensis</name>
    <dbReference type="NCBI Taxonomy" id="1048983"/>
    <lineage>
        <taxon>Bacteria</taxon>
        <taxon>Pseudomonadati</taxon>
        <taxon>Bacteroidota</taxon>
        <taxon>Cytophagia</taxon>
        <taxon>Cytophagales</taxon>
        <taxon>Cytophagaceae</taxon>
        <taxon>Anditalea</taxon>
    </lineage>
</organism>
<feature type="binding site" evidence="7">
    <location>
        <begin position="84"/>
        <end position="86"/>
    </location>
    <ligand>
        <name>phosphate</name>
        <dbReference type="ChEBI" id="CHEBI:43474"/>
    </ligand>
</feature>
<dbReference type="eggNOG" id="COG0005">
    <property type="taxonomic scope" value="Bacteria"/>
</dbReference>
<dbReference type="GO" id="GO:0005737">
    <property type="term" value="C:cytoplasm"/>
    <property type="evidence" value="ECO:0007669"/>
    <property type="project" value="TreeGrafter"/>
</dbReference>
<dbReference type="EMBL" id="JMIH01000014">
    <property type="protein sequence ID" value="KEO75090.1"/>
    <property type="molecule type" value="Genomic_DNA"/>
</dbReference>
<dbReference type="NCBIfam" id="NF006054">
    <property type="entry name" value="PRK08202.1"/>
    <property type="match status" value="1"/>
</dbReference>
<feature type="binding site" evidence="7">
    <location>
        <position position="64"/>
    </location>
    <ligand>
        <name>phosphate</name>
        <dbReference type="ChEBI" id="CHEBI:43474"/>
    </ligand>
</feature>
<accession>A0A074L3Q6</accession>
<dbReference type="Proteomes" id="UP000027821">
    <property type="component" value="Unassembled WGS sequence"/>
</dbReference>
<dbReference type="CDD" id="cd09009">
    <property type="entry name" value="PNP-EcPNPII_like"/>
    <property type="match status" value="1"/>
</dbReference>
<evidence type="ECO:0000256" key="1">
    <source>
        <dbReference type="ARBA" id="ARBA00005058"/>
    </source>
</evidence>
<dbReference type="GO" id="GO:0004731">
    <property type="term" value="F:purine-nucleoside phosphorylase activity"/>
    <property type="evidence" value="ECO:0007669"/>
    <property type="project" value="UniProtKB-EC"/>
</dbReference>
<dbReference type="InterPro" id="IPR035994">
    <property type="entry name" value="Nucleoside_phosphorylase_sf"/>
</dbReference>
<dbReference type="EC" id="2.4.2.1" evidence="6"/>
<feature type="domain" description="Nucleoside phosphorylase" evidence="8">
    <location>
        <begin position="27"/>
        <end position="272"/>
    </location>
</feature>
<gene>
    <name evidence="9" type="ORF">EL17_05310</name>
</gene>
<evidence type="ECO:0000256" key="3">
    <source>
        <dbReference type="ARBA" id="ARBA00022553"/>
    </source>
</evidence>
<protein>
    <recommendedName>
        <fullName evidence="6">Purine nucleoside phosphorylase</fullName>
        <ecNumber evidence="6">2.4.2.1</ecNumber>
    </recommendedName>
    <alternativeName>
        <fullName evidence="6">Inosine-guanosine phosphorylase</fullName>
    </alternativeName>
</protein>
<dbReference type="UniPathway" id="UPA00606"/>
<evidence type="ECO:0000256" key="2">
    <source>
        <dbReference type="ARBA" id="ARBA00006751"/>
    </source>
</evidence>
<dbReference type="OrthoDB" id="1523230at2"/>
<dbReference type="NCBIfam" id="TIGR01700">
    <property type="entry name" value="PNPH"/>
    <property type="match status" value="1"/>
</dbReference>
<dbReference type="SUPFAM" id="SSF53167">
    <property type="entry name" value="Purine and uridine phosphorylases"/>
    <property type="match status" value="1"/>
</dbReference>
<evidence type="ECO:0000313" key="10">
    <source>
        <dbReference type="Proteomes" id="UP000027821"/>
    </source>
</evidence>
<comment type="similarity">
    <text evidence="2 6">Belongs to the PNP/MTAP phosphorylase family.</text>
</comment>
<dbReference type="InterPro" id="IPR011270">
    <property type="entry name" value="Pur_Nuc_Pase_Ino/Guo-sp"/>
</dbReference>
<feature type="binding site" evidence="7">
    <location>
        <position position="116"/>
    </location>
    <ligand>
        <name>phosphate</name>
        <dbReference type="ChEBI" id="CHEBI:43474"/>
    </ligand>
</feature>
<dbReference type="InterPro" id="IPR000845">
    <property type="entry name" value="Nucleoside_phosphorylase_d"/>
</dbReference>
<dbReference type="PIRSF" id="PIRSF000477">
    <property type="entry name" value="PurNPase"/>
    <property type="match status" value="1"/>
</dbReference>
<dbReference type="RefSeq" id="WP_035071631.1">
    <property type="nucleotide sequence ID" value="NZ_JMIH01000014.1"/>
</dbReference>
<dbReference type="STRING" id="1048983.EL17_05310"/>
<proteinExistence type="inferred from homology"/>
<evidence type="ECO:0000256" key="5">
    <source>
        <dbReference type="ARBA" id="ARBA00022679"/>
    </source>
</evidence>
<comment type="caution">
    <text evidence="9">The sequence shown here is derived from an EMBL/GenBank/DDBJ whole genome shotgun (WGS) entry which is preliminary data.</text>
</comment>
<comment type="function">
    <text evidence="6">The purine nucleoside phosphorylases catalyze the phosphorolytic breakdown of the N-glycosidic bond in the beta-(deoxy)ribonucleoside molecules, with the formation of the corresponding free purine bases and pentose-1-phosphate.</text>
</comment>
<feature type="binding site" evidence="7">
    <location>
        <position position="196"/>
    </location>
    <ligand>
        <name>a purine D-ribonucleoside</name>
        <dbReference type="ChEBI" id="CHEBI:142355"/>
    </ligand>
</feature>
<evidence type="ECO:0000313" key="9">
    <source>
        <dbReference type="EMBL" id="KEO75090.1"/>
    </source>
</evidence>
<evidence type="ECO:0000259" key="8">
    <source>
        <dbReference type="Pfam" id="PF01048"/>
    </source>
</evidence>
<keyword evidence="3" id="KW-0597">Phosphoprotein</keyword>
<keyword evidence="4 6" id="KW-0328">Glycosyltransferase</keyword>
<dbReference type="FunFam" id="3.40.50.1580:FF:000010">
    <property type="entry name" value="Purine nucleoside phosphorylase"/>
    <property type="match status" value="1"/>
</dbReference>
<dbReference type="Gene3D" id="3.40.50.1580">
    <property type="entry name" value="Nucleoside phosphorylase domain"/>
    <property type="match status" value="1"/>
</dbReference>
<feature type="binding site" evidence="7">
    <location>
        <position position="215"/>
    </location>
    <ligand>
        <name>phosphate</name>
        <dbReference type="ChEBI" id="CHEBI:43474"/>
    </ligand>
</feature>
<dbReference type="AlphaFoldDB" id="A0A074L3Q6"/>
<dbReference type="PANTHER" id="PTHR11904:SF9">
    <property type="entry name" value="PURINE NUCLEOSIDE PHOSPHORYLASE-RELATED"/>
    <property type="match status" value="1"/>
</dbReference>
<dbReference type="NCBIfam" id="TIGR01697">
    <property type="entry name" value="PNPH-PUNA-XAPA"/>
    <property type="match status" value="1"/>
</dbReference>